<dbReference type="Pfam" id="PF13374">
    <property type="entry name" value="TPR_10"/>
    <property type="match status" value="1"/>
</dbReference>
<dbReference type="InterPro" id="IPR036388">
    <property type="entry name" value="WH-like_DNA-bd_sf"/>
</dbReference>
<evidence type="ECO:0000256" key="2">
    <source>
        <dbReference type="PROSITE-ProRule" id="PRU00339"/>
    </source>
</evidence>
<feature type="domain" description="Protein kinase" evidence="4">
    <location>
        <begin position="143"/>
        <end position="436"/>
    </location>
</feature>
<dbReference type="InterPro" id="IPR011990">
    <property type="entry name" value="TPR-like_helical_dom_sf"/>
</dbReference>
<dbReference type="Pfam" id="PF00486">
    <property type="entry name" value="Trans_reg_C"/>
    <property type="match status" value="1"/>
</dbReference>
<accession>A0ABN1JHY8</accession>
<keyword evidence="2" id="KW-0802">TPR repeat</keyword>
<sequence>MDRADEAPSAAAELLPLLWRVGAIEFDESSFELRVHGEPVRAERVPLKVLQRLLRAEGQVVSADELLASIWHRSRDTISRNAVSNAVAKLRRALGNEAAQLIGVLPQTGYRLLQPASASPVAPPPTLADGLLPGRPVPHAPGWLLQAALRAGQASAVWTALHADGRQAVFKFALHADLHLQGLRRELHIARVLATALGERPAFLQPLDANLTRAPYFVCTAYAGPDLLRWAARAGGLAKLPLAQRLAALAAAAEAMAAAHSVGVLHKDLKPDNLLLDETPGAAPQVHIIDFGSGQLPELPPAPGERASTLAVLPEGSERRTLMYLAPERLVGRAATVASDVYAFGVMLYQLVVADFDRPISPSWEADVTDPLLREDIGLATQGDPAQRMASLQELARRLQSLPQRQAQLADQQRREQDAQRSERLLAASRARRPWVIAASALFVAGTAASLFFAREAGLQRDEAVAQHLKAQSVTDFIAVGFLQAANPALGGDHDITLRDAMRRAGQRLDVELKGAPATAAAMHQAIGNNFLALLELDDAVPHFQRALEIGQQTHGDGSDAVLNARCDLGGALLMRGDLAAAQPLAEQARAALASPASALSLATRCKCHQLLGNVANSQNQPTAAAAQFRQMAELAEKNPSATPRQRGLARAVYGQSLVTLGQLVEGKAILHEVAQDFERQFGADQFDTLSARYMLAQAEARMGELASARAAYVQIIAIYQRRFGSQSPLVQHISKELAALPPPKD</sequence>
<dbReference type="InterPro" id="IPR016032">
    <property type="entry name" value="Sig_transdc_resp-reg_C-effctor"/>
</dbReference>
<evidence type="ECO:0000313" key="6">
    <source>
        <dbReference type="EMBL" id="GAA0740179.1"/>
    </source>
</evidence>
<dbReference type="Gene3D" id="1.10.10.10">
    <property type="entry name" value="Winged helix-like DNA-binding domain superfamily/Winged helix DNA-binding domain"/>
    <property type="match status" value="1"/>
</dbReference>
<protein>
    <recommendedName>
        <fullName evidence="8">Non-specific serine/threonine protein kinase</fullName>
    </recommendedName>
</protein>
<evidence type="ECO:0000313" key="7">
    <source>
        <dbReference type="Proteomes" id="UP001500279"/>
    </source>
</evidence>
<dbReference type="Pfam" id="PF13424">
    <property type="entry name" value="TPR_12"/>
    <property type="match status" value="1"/>
</dbReference>
<proteinExistence type="predicted"/>
<dbReference type="PROSITE" id="PS00108">
    <property type="entry name" value="PROTEIN_KINASE_ST"/>
    <property type="match status" value="1"/>
</dbReference>
<reference evidence="6 7" key="1">
    <citation type="journal article" date="2019" name="Int. J. Syst. Evol. Microbiol.">
        <title>The Global Catalogue of Microorganisms (GCM) 10K type strain sequencing project: providing services to taxonomists for standard genome sequencing and annotation.</title>
        <authorList>
            <consortium name="The Broad Institute Genomics Platform"/>
            <consortium name="The Broad Institute Genome Sequencing Center for Infectious Disease"/>
            <person name="Wu L."/>
            <person name="Ma J."/>
        </authorList>
    </citation>
    <scope>NUCLEOTIDE SEQUENCE [LARGE SCALE GENOMIC DNA]</scope>
    <source>
        <strain evidence="6 7">JCM 15503</strain>
    </source>
</reference>
<dbReference type="PROSITE" id="PS50011">
    <property type="entry name" value="PROTEIN_KINASE_DOM"/>
    <property type="match status" value="1"/>
</dbReference>
<dbReference type="InterPro" id="IPR011009">
    <property type="entry name" value="Kinase-like_dom_sf"/>
</dbReference>
<dbReference type="InterPro" id="IPR000719">
    <property type="entry name" value="Prot_kinase_dom"/>
</dbReference>
<evidence type="ECO:0000259" key="4">
    <source>
        <dbReference type="PROSITE" id="PS50011"/>
    </source>
</evidence>
<evidence type="ECO:0000259" key="5">
    <source>
        <dbReference type="PROSITE" id="PS51755"/>
    </source>
</evidence>
<dbReference type="InterPro" id="IPR001867">
    <property type="entry name" value="OmpR/PhoB-type_DNA-bd"/>
</dbReference>
<dbReference type="SMART" id="SM00028">
    <property type="entry name" value="TPR"/>
    <property type="match status" value="3"/>
</dbReference>
<dbReference type="SUPFAM" id="SSF48452">
    <property type="entry name" value="TPR-like"/>
    <property type="match status" value="2"/>
</dbReference>
<feature type="domain" description="OmpR/PhoB-type" evidence="5">
    <location>
        <begin position="16"/>
        <end position="114"/>
    </location>
</feature>
<dbReference type="Proteomes" id="UP001500279">
    <property type="component" value="Unassembled WGS sequence"/>
</dbReference>
<evidence type="ECO:0000256" key="3">
    <source>
        <dbReference type="PROSITE-ProRule" id="PRU01091"/>
    </source>
</evidence>
<dbReference type="InterPro" id="IPR019734">
    <property type="entry name" value="TPR_rpt"/>
</dbReference>
<dbReference type="Gene3D" id="1.10.510.10">
    <property type="entry name" value="Transferase(Phosphotransferase) domain 1"/>
    <property type="match status" value="1"/>
</dbReference>
<dbReference type="RefSeq" id="WP_231012761.1">
    <property type="nucleotide sequence ID" value="NZ_BAAAEW010000002.1"/>
</dbReference>
<gene>
    <name evidence="6" type="ORF">GCM10009107_01550</name>
</gene>
<organism evidence="6 7">
    <name type="scientific">Ideonella azotifigens</name>
    <dbReference type="NCBI Taxonomy" id="513160"/>
    <lineage>
        <taxon>Bacteria</taxon>
        <taxon>Pseudomonadati</taxon>
        <taxon>Pseudomonadota</taxon>
        <taxon>Betaproteobacteria</taxon>
        <taxon>Burkholderiales</taxon>
        <taxon>Sphaerotilaceae</taxon>
        <taxon>Ideonella</taxon>
    </lineage>
</organism>
<dbReference type="Gene3D" id="1.25.40.10">
    <property type="entry name" value="Tetratricopeptide repeat domain"/>
    <property type="match status" value="2"/>
</dbReference>
<dbReference type="CDD" id="cd00383">
    <property type="entry name" value="trans_reg_C"/>
    <property type="match status" value="1"/>
</dbReference>
<dbReference type="Pfam" id="PF00069">
    <property type="entry name" value="Pkinase"/>
    <property type="match status" value="1"/>
</dbReference>
<dbReference type="PROSITE" id="PS51755">
    <property type="entry name" value="OMPR_PHOB"/>
    <property type="match status" value="1"/>
</dbReference>
<evidence type="ECO:0000256" key="1">
    <source>
        <dbReference type="ARBA" id="ARBA00023125"/>
    </source>
</evidence>
<keyword evidence="1 3" id="KW-0238">DNA-binding</keyword>
<dbReference type="SMART" id="SM00220">
    <property type="entry name" value="S_TKc"/>
    <property type="match status" value="1"/>
</dbReference>
<dbReference type="PROSITE" id="PS50005">
    <property type="entry name" value="TPR"/>
    <property type="match status" value="1"/>
</dbReference>
<dbReference type="SUPFAM" id="SSF46894">
    <property type="entry name" value="C-terminal effector domain of the bipartite response regulators"/>
    <property type="match status" value="1"/>
</dbReference>
<keyword evidence="7" id="KW-1185">Reference proteome</keyword>
<feature type="DNA-binding region" description="OmpR/PhoB-type" evidence="3">
    <location>
        <begin position="16"/>
        <end position="114"/>
    </location>
</feature>
<dbReference type="PANTHER" id="PTHR23257">
    <property type="entry name" value="SERINE-THREONINE PROTEIN KINASE"/>
    <property type="match status" value="1"/>
</dbReference>
<dbReference type="SUPFAM" id="SSF56112">
    <property type="entry name" value="Protein kinase-like (PK-like)"/>
    <property type="match status" value="1"/>
</dbReference>
<dbReference type="PANTHER" id="PTHR23257:SF963">
    <property type="entry name" value="AT08303P"/>
    <property type="match status" value="1"/>
</dbReference>
<dbReference type="SMART" id="SM00862">
    <property type="entry name" value="Trans_reg_C"/>
    <property type="match status" value="1"/>
</dbReference>
<name>A0ABN1JHY8_9BURK</name>
<feature type="repeat" description="TPR" evidence="2">
    <location>
        <begin position="521"/>
        <end position="554"/>
    </location>
</feature>
<dbReference type="EMBL" id="BAAAEW010000002">
    <property type="protein sequence ID" value="GAA0740179.1"/>
    <property type="molecule type" value="Genomic_DNA"/>
</dbReference>
<dbReference type="InterPro" id="IPR050167">
    <property type="entry name" value="Ser_Thr_protein_kinase"/>
</dbReference>
<dbReference type="InterPro" id="IPR008271">
    <property type="entry name" value="Ser/Thr_kinase_AS"/>
</dbReference>
<evidence type="ECO:0008006" key="8">
    <source>
        <dbReference type="Google" id="ProtNLM"/>
    </source>
</evidence>
<comment type="caution">
    <text evidence="6">The sequence shown here is derived from an EMBL/GenBank/DDBJ whole genome shotgun (WGS) entry which is preliminary data.</text>
</comment>